<keyword evidence="6" id="KW-1185">Reference proteome</keyword>
<dbReference type="Proteomes" id="UP000554965">
    <property type="component" value="Unassembled WGS sequence"/>
</dbReference>
<evidence type="ECO:0000313" key="5">
    <source>
        <dbReference type="EMBL" id="SOJ54653.1"/>
    </source>
</evidence>
<dbReference type="SUPFAM" id="SSF49482">
    <property type="entry name" value="Aromatic compound dioxygenase"/>
    <property type="match status" value="1"/>
</dbReference>
<keyword evidence="3 5" id="KW-0560">Oxidoreductase</keyword>
<reference evidence="5 6" key="1">
    <citation type="submission" date="2017-10" db="EMBL/GenBank/DDBJ databases">
        <authorList>
            <consortium name="Urmite Genomes"/>
        </authorList>
    </citation>
    <scope>NUCLEOTIDE SEQUENCE [LARGE SCALE GENOMIC DNA]</scope>
    <source>
        <strain evidence="5 6">FB-527</strain>
    </source>
</reference>
<evidence type="ECO:0000256" key="1">
    <source>
        <dbReference type="ARBA" id="ARBA00007825"/>
    </source>
</evidence>
<gene>
    <name evidence="5" type="primary">pcaG</name>
    <name evidence="5" type="ORF">MSIMFB_02146</name>
</gene>
<dbReference type="InterPro" id="IPR050770">
    <property type="entry name" value="Intradiol_RC_Dioxygenase"/>
</dbReference>
<comment type="caution">
    <text evidence="5">The sequence shown here is derived from an EMBL/GenBank/DDBJ whole genome shotgun (WGS) entry which is preliminary data.</text>
</comment>
<dbReference type="EMBL" id="OCTY01000002">
    <property type="protein sequence ID" value="SOJ54653.1"/>
    <property type="molecule type" value="Genomic_DNA"/>
</dbReference>
<dbReference type="PANTHER" id="PTHR33711">
    <property type="entry name" value="DIOXYGENASE, PUTATIVE (AFU_ORTHOLOGUE AFUA_2G02910)-RELATED"/>
    <property type="match status" value="1"/>
</dbReference>
<dbReference type="Pfam" id="PF00775">
    <property type="entry name" value="Dioxygenase_C"/>
    <property type="match status" value="1"/>
</dbReference>
<dbReference type="PANTHER" id="PTHR33711:SF9">
    <property type="entry name" value="PROTOCATECHUATE 3,4-DIOXYGENASE ALPHA CHAIN"/>
    <property type="match status" value="1"/>
</dbReference>
<comment type="similarity">
    <text evidence="1">Belongs to the intradiol ring-cleavage dioxygenase family.</text>
</comment>
<evidence type="ECO:0000259" key="4">
    <source>
        <dbReference type="Pfam" id="PF00775"/>
    </source>
</evidence>
<evidence type="ECO:0000256" key="2">
    <source>
        <dbReference type="ARBA" id="ARBA00022964"/>
    </source>
</evidence>
<feature type="domain" description="Intradiol ring-cleavage dioxygenases" evidence="4">
    <location>
        <begin position="37"/>
        <end position="201"/>
    </location>
</feature>
<proteinExistence type="inferred from homology"/>
<keyword evidence="2 5" id="KW-0223">Dioxygenase</keyword>
<dbReference type="GO" id="GO:0008199">
    <property type="term" value="F:ferric iron binding"/>
    <property type="evidence" value="ECO:0007669"/>
    <property type="project" value="InterPro"/>
</dbReference>
<evidence type="ECO:0000256" key="3">
    <source>
        <dbReference type="ARBA" id="ARBA00023002"/>
    </source>
</evidence>
<dbReference type="EC" id="1.13.11.3" evidence="5"/>
<dbReference type="GO" id="GO:0018578">
    <property type="term" value="F:protocatechuate 3,4-dioxygenase activity"/>
    <property type="evidence" value="ECO:0007669"/>
    <property type="project" value="UniProtKB-EC"/>
</dbReference>
<dbReference type="Gene3D" id="2.60.130.10">
    <property type="entry name" value="Aromatic compound dioxygenase"/>
    <property type="match status" value="1"/>
</dbReference>
<name>A0A7Z7IJG8_9MYCO</name>
<dbReference type="AlphaFoldDB" id="A0A7Z7IJG8"/>
<evidence type="ECO:0000313" key="6">
    <source>
        <dbReference type="Proteomes" id="UP000554965"/>
    </source>
</evidence>
<organism evidence="5 6">
    <name type="scientific">Mycobacterium simulans</name>
    <dbReference type="NCBI Taxonomy" id="627089"/>
    <lineage>
        <taxon>Bacteria</taxon>
        <taxon>Bacillati</taxon>
        <taxon>Actinomycetota</taxon>
        <taxon>Actinomycetes</taxon>
        <taxon>Mycobacteriales</taxon>
        <taxon>Mycobacteriaceae</taxon>
        <taxon>Mycobacterium</taxon>
    </lineage>
</organism>
<protein>
    <submittedName>
        <fullName evidence="5">Protocatechuate 3,4-dioxygenase alpha chain</fullName>
        <ecNumber evidence="5">1.13.11.3</ecNumber>
    </submittedName>
</protein>
<sequence length="218" mass="23449">MMGELACTPGQTVGPFFGLGLPYPRDSELVCDAFPGAIRLHGTVYDGAGVGVPDALIELWQSDNAGRIPRATGSVRRDGWTFTGWGRAATDADGHYGFTTVVPGVASRRRIALRGPPACDSASARREAGAADVGRAPFFAITIFARGLLHRLFTRAYLPDGDLAADPLLSSVDAQRRHTLVCGAESHSGRVGYRFDIHLQGPNETVFLAYRTYRDDAR</sequence>
<dbReference type="InterPro" id="IPR000627">
    <property type="entry name" value="Intradiol_dOase_C"/>
</dbReference>
<dbReference type="InterPro" id="IPR015889">
    <property type="entry name" value="Intradiol_dOase_core"/>
</dbReference>
<accession>A0A7Z7IJG8</accession>